<dbReference type="InterPro" id="IPR051825">
    <property type="entry name" value="SRCIN1"/>
</dbReference>
<evidence type="ECO:0000313" key="3">
    <source>
        <dbReference type="EMBL" id="RKO93317.1"/>
    </source>
</evidence>
<accession>A0A4V1ISE9</accession>
<evidence type="ECO:0000313" key="4">
    <source>
        <dbReference type="Proteomes" id="UP000269721"/>
    </source>
</evidence>
<proteinExistence type="predicted"/>
<keyword evidence="1" id="KW-0175">Coiled coil</keyword>
<evidence type="ECO:0000256" key="1">
    <source>
        <dbReference type="ARBA" id="ARBA00023054"/>
    </source>
</evidence>
<protein>
    <submittedName>
        <fullName evidence="3">Actin interacting protein 3</fullName>
    </submittedName>
</protein>
<dbReference type="Gene3D" id="1.20.58.1540">
    <property type="entry name" value="Actin interacting protein 3, C-terminal domain"/>
    <property type="match status" value="1"/>
</dbReference>
<dbReference type="GO" id="GO:0005737">
    <property type="term" value="C:cytoplasm"/>
    <property type="evidence" value="ECO:0007669"/>
    <property type="project" value="TreeGrafter"/>
</dbReference>
<dbReference type="GO" id="GO:0030010">
    <property type="term" value="P:establishment of cell polarity"/>
    <property type="evidence" value="ECO:0007669"/>
    <property type="project" value="TreeGrafter"/>
</dbReference>
<dbReference type="AlphaFoldDB" id="A0A4V1ISE9"/>
<feature type="domain" description="Actin interacting protein 3-like C-terminal" evidence="2">
    <location>
        <begin position="1"/>
        <end position="162"/>
    </location>
</feature>
<feature type="non-terminal residue" evidence="3">
    <location>
        <position position="164"/>
    </location>
</feature>
<reference evidence="4" key="1">
    <citation type="journal article" date="2018" name="Nat. Microbiol.">
        <title>Leveraging single-cell genomics to expand the fungal tree of life.</title>
        <authorList>
            <person name="Ahrendt S.R."/>
            <person name="Quandt C.A."/>
            <person name="Ciobanu D."/>
            <person name="Clum A."/>
            <person name="Salamov A."/>
            <person name="Andreopoulos B."/>
            <person name="Cheng J.F."/>
            <person name="Woyke T."/>
            <person name="Pelin A."/>
            <person name="Henrissat B."/>
            <person name="Reynolds N.K."/>
            <person name="Benny G.L."/>
            <person name="Smith M.E."/>
            <person name="James T.Y."/>
            <person name="Grigoriev I.V."/>
        </authorList>
    </citation>
    <scope>NUCLEOTIDE SEQUENCE [LARGE SCALE GENOMIC DNA]</scope>
</reference>
<keyword evidence="4" id="KW-1185">Reference proteome</keyword>
<dbReference type="OrthoDB" id="783096at2759"/>
<evidence type="ECO:0000259" key="2">
    <source>
        <dbReference type="Pfam" id="PF03915"/>
    </source>
</evidence>
<sequence length="164" mass="17731">LRQTHKDLTTSTTSVLSSLASQLARVRAAHLERNDRTAARAALDSGRTKMTTASTHLSTRATALRSVVDALALDVGRRRARPDPGTVRALTREATDLSAELTEFAAFVDAVRPSWKKVWEDELQGIVAEQAFLKAQDAVVADVEDGIADLGDVLETVRAVIALR</sequence>
<feature type="non-terminal residue" evidence="3">
    <location>
        <position position="1"/>
    </location>
</feature>
<gene>
    <name evidence="3" type="ORF">BDK51DRAFT_9324</name>
</gene>
<name>A0A4V1ISE9_9FUNG</name>
<dbReference type="PANTHER" id="PTHR22741:SF10">
    <property type="entry name" value="COILED-COIL DOMAIN-CONTAINING PROTEIN CG32809"/>
    <property type="match status" value="1"/>
</dbReference>
<dbReference type="Proteomes" id="UP000269721">
    <property type="component" value="Unassembled WGS sequence"/>
</dbReference>
<organism evidence="3 4">
    <name type="scientific">Blyttiomyces helicus</name>
    <dbReference type="NCBI Taxonomy" id="388810"/>
    <lineage>
        <taxon>Eukaryota</taxon>
        <taxon>Fungi</taxon>
        <taxon>Fungi incertae sedis</taxon>
        <taxon>Chytridiomycota</taxon>
        <taxon>Chytridiomycota incertae sedis</taxon>
        <taxon>Chytridiomycetes</taxon>
        <taxon>Chytridiomycetes incertae sedis</taxon>
        <taxon>Blyttiomyces</taxon>
    </lineage>
</organism>
<dbReference type="InterPro" id="IPR022782">
    <property type="entry name" value="AIP3-like_C"/>
</dbReference>
<dbReference type="Pfam" id="PF03915">
    <property type="entry name" value="AIP3"/>
    <property type="match status" value="1"/>
</dbReference>
<dbReference type="PANTHER" id="PTHR22741">
    <property type="entry name" value="P140CAP/SNIP-RELATED"/>
    <property type="match status" value="1"/>
</dbReference>
<dbReference type="EMBL" id="KZ994288">
    <property type="protein sequence ID" value="RKO93317.1"/>
    <property type="molecule type" value="Genomic_DNA"/>
</dbReference>
<dbReference type="GO" id="GO:0051286">
    <property type="term" value="C:cell tip"/>
    <property type="evidence" value="ECO:0007669"/>
    <property type="project" value="TreeGrafter"/>
</dbReference>